<feature type="non-terminal residue" evidence="1">
    <location>
        <position position="1"/>
    </location>
</feature>
<dbReference type="GO" id="GO:0045785">
    <property type="term" value="P:positive regulation of cell adhesion"/>
    <property type="evidence" value="ECO:0007669"/>
    <property type="project" value="TreeGrafter"/>
</dbReference>
<gene>
    <name evidence="1" type="primary">Tnfrsf18</name>
    <name evidence="1" type="ORF">DRYBRU_R12253</name>
</gene>
<comment type="caution">
    <text evidence="1">The sequence shown here is derived from an EMBL/GenBank/DDBJ whole genome shotgun (WGS) entry which is preliminary data.</text>
</comment>
<dbReference type="AlphaFoldDB" id="A0A7L3KV65"/>
<evidence type="ECO:0000313" key="1">
    <source>
        <dbReference type="EMBL" id="NXU45391.1"/>
    </source>
</evidence>
<dbReference type="PANTHER" id="PTHR47388">
    <property type="entry name" value="TUMOR NECROSIS FACTOR RECEPTOR SUPERFAMILY MEMBER 18"/>
    <property type="match status" value="1"/>
</dbReference>
<dbReference type="OrthoDB" id="9374769at2759"/>
<sequence>AGSTTPCEVAQDHDCKCPQGHSCADEPCKYCRRLPRCEPGWEPHRIGNVNFQFECKPCDNGTYSSSRKGWCHNWTE</sequence>
<evidence type="ECO:0000313" key="2">
    <source>
        <dbReference type="Proteomes" id="UP000525319"/>
    </source>
</evidence>
<proteinExistence type="predicted"/>
<dbReference type="SUPFAM" id="SSF57586">
    <property type="entry name" value="TNF receptor-like"/>
    <property type="match status" value="1"/>
</dbReference>
<accession>A0A7L3KV65</accession>
<organism evidence="1 2">
    <name type="scientific">Drymodes brunneopygia</name>
    <dbReference type="NCBI Taxonomy" id="626378"/>
    <lineage>
        <taxon>Eukaryota</taxon>
        <taxon>Metazoa</taxon>
        <taxon>Chordata</taxon>
        <taxon>Craniata</taxon>
        <taxon>Vertebrata</taxon>
        <taxon>Euteleostomi</taxon>
        <taxon>Archelosauria</taxon>
        <taxon>Archosauria</taxon>
        <taxon>Dinosauria</taxon>
        <taxon>Saurischia</taxon>
        <taxon>Theropoda</taxon>
        <taxon>Coelurosauria</taxon>
        <taxon>Aves</taxon>
        <taxon>Neognathae</taxon>
        <taxon>Neoaves</taxon>
        <taxon>Telluraves</taxon>
        <taxon>Australaves</taxon>
        <taxon>Passeriformes</taxon>
        <taxon>Petroicidae</taxon>
        <taxon>Drymodes</taxon>
    </lineage>
</organism>
<dbReference type="InterPro" id="IPR053107">
    <property type="entry name" value="TNFRSF18"/>
</dbReference>
<protein>
    <submittedName>
        <fullName evidence="1">TNR18 factor</fullName>
    </submittedName>
</protein>
<reference evidence="1 2" key="1">
    <citation type="submission" date="2019-09" db="EMBL/GenBank/DDBJ databases">
        <title>Bird 10,000 Genomes (B10K) Project - Family phase.</title>
        <authorList>
            <person name="Zhang G."/>
        </authorList>
    </citation>
    <scope>NUCLEOTIDE SEQUENCE [LARGE SCALE GENOMIC DNA]</scope>
    <source>
        <strain evidence="1">B10K-DU-030-03</strain>
    </source>
</reference>
<dbReference type="GO" id="GO:0009897">
    <property type="term" value="C:external side of plasma membrane"/>
    <property type="evidence" value="ECO:0007669"/>
    <property type="project" value="TreeGrafter"/>
</dbReference>
<dbReference type="Gene3D" id="2.10.50.10">
    <property type="entry name" value="Tumor Necrosis Factor Receptor, subunit A, domain 2"/>
    <property type="match status" value="1"/>
</dbReference>
<keyword evidence="2" id="KW-1185">Reference proteome</keyword>
<name>A0A7L3KV65_9PASS</name>
<dbReference type="Proteomes" id="UP000525319">
    <property type="component" value="Unassembled WGS sequence"/>
</dbReference>
<dbReference type="PANTHER" id="PTHR47388:SF1">
    <property type="entry name" value="TUMOR NECROSIS FACTOR RECEPTOR SUPERFAMILY MEMBER 18"/>
    <property type="match status" value="1"/>
</dbReference>
<feature type="non-terminal residue" evidence="1">
    <location>
        <position position="76"/>
    </location>
</feature>
<dbReference type="EMBL" id="VZTZ01046115">
    <property type="protein sequence ID" value="NXU45391.1"/>
    <property type="molecule type" value="Genomic_DNA"/>
</dbReference>